<feature type="non-terminal residue" evidence="1">
    <location>
        <position position="29"/>
    </location>
</feature>
<evidence type="ECO:0000313" key="2">
    <source>
        <dbReference type="Proteomes" id="UP000265618"/>
    </source>
</evidence>
<dbReference type="AlphaFoldDB" id="A0A391NXZ4"/>
<organism evidence="1 2">
    <name type="scientific">Kipferlia bialata</name>
    <dbReference type="NCBI Taxonomy" id="797122"/>
    <lineage>
        <taxon>Eukaryota</taxon>
        <taxon>Metamonada</taxon>
        <taxon>Carpediemonas-like organisms</taxon>
        <taxon>Kipferlia</taxon>
    </lineage>
</organism>
<evidence type="ECO:0000313" key="1">
    <source>
        <dbReference type="EMBL" id="GCA64796.1"/>
    </source>
</evidence>
<proteinExistence type="predicted"/>
<dbReference type="Proteomes" id="UP000265618">
    <property type="component" value="Unassembled WGS sequence"/>
</dbReference>
<sequence>MRTPGAVVLCLIALLGSVVCIYDDLSGQD</sequence>
<reference evidence="1 2" key="1">
    <citation type="journal article" date="2018" name="PLoS ONE">
        <title>The draft genome of Kipferlia bialata reveals reductive genome evolution in fornicate parasites.</title>
        <authorList>
            <person name="Tanifuji G."/>
            <person name="Takabayashi S."/>
            <person name="Kume K."/>
            <person name="Takagi M."/>
            <person name="Nakayama T."/>
            <person name="Kamikawa R."/>
            <person name="Inagaki Y."/>
            <person name="Hashimoto T."/>
        </authorList>
    </citation>
    <scope>NUCLEOTIDE SEQUENCE [LARGE SCALE GENOMIC DNA]</scope>
    <source>
        <strain evidence="1">NY0173</strain>
    </source>
</reference>
<keyword evidence="2" id="KW-1185">Reference proteome</keyword>
<name>A0A391NXZ4_9EUKA</name>
<dbReference type="EMBL" id="BDIP01008623">
    <property type="protein sequence ID" value="GCA64796.1"/>
    <property type="molecule type" value="Genomic_DNA"/>
</dbReference>
<protein>
    <submittedName>
        <fullName evidence="1">Uncharacterized protein</fullName>
    </submittedName>
</protein>
<accession>A0A391NXZ4</accession>
<gene>
    <name evidence="1" type="ORF">KIPB_015416</name>
</gene>
<comment type="caution">
    <text evidence="1">The sequence shown here is derived from an EMBL/GenBank/DDBJ whole genome shotgun (WGS) entry which is preliminary data.</text>
</comment>